<protein>
    <submittedName>
        <fullName evidence="2">Uncharacterized protein</fullName>
    </submittedName>
</protein>
<evidence type="ECO:0000313" key="3">
    <source>
        <dbReference type="Proteomes" id="UP000314982"/>
    </source>
</evidence>
<dbReference type="STRING" id="62062.ENSHHUP00000041916"/>
<evidence type="ECO:0000313" key="2">
    <source>
        <dbReference type="Ensembl" id="ENSHHUP00000041916.1"/>
    </source>
</evidence>
<reference evidence="2" key="2">
    <citation type="submission" date="2025-08" db="UniProtKB">
        <authorList>
            <consortium name="Ensembl"/>
        </authorList>
    </citation>
    <scope>IDENTIFICATION</scope>
</reference>
<reference evidence="2" key="3">
    <citation type="submission" date="2025-09" db="UniProtKB">
        <authorList>
            <consortium name="Ensembl"/>
        </authorList>
    </citation>
    <scope>IDENTIFICATION</scope>
</reference>
<dbReference type="Proteomes" id="UP000314982">
    <property type="component" value="Unassembled WGS sequence"/>
</dbReference>
<sequence>MSSQQQLSPHMTTAMPQCQNIIQVRRKQQGQVVWGQVLQLHFSTSSSHQQLQGVTTAQLLQCGNITEEQHQQVNTQTHRHTDWCTHIPNLQLEAQLLAVVAGGWQIQTVEALSPTQQQDSPQGSTIQTISSLQPAKKHKVDMPISVLPGQQVATVLATPRVRDSSRATCL</sequence>
<proteinExistence type="predicted"/>
<dbReference type="AlphaFoldDB" id="A0A4W5MS83"/>
<keyword evidence="3" id="KW-1185">Reference proteome</keyword>
<accession>A0A4W5MS83</accession>
<dbReference type="Ensembl" id="ENSHHUT00000043515.1">
    <property type="protein sequence ID" value="ENSHHUP00000041916.1"/>
    <property type="gene ID" value="ENSHHUG00000025881.1"/>
</dbReference>
<organism evidence="2 3">
    <name type="scientific">Hucho hucho</name>
    <name type="common">huchen</name>
    <dbReference type="NCBI Taxonomy" id="62062"/>
    <lineage>
        <taxon>Eukaryota</taxon>
        <taxon>Metazoa</taxon>
        <taxon>Chordata</taxon>
        <taxon>Craniata</taxon>
        <taxon>Vertebrata</taxon>
        <taxon>Euteleostomi</taxon>
        <taxon>Actinopterygii</taxon>
        <taxon>Neopterygii</taxon>
        <taxon>Teleostei</taxon>
        <taxon>Protacanthopterygii</taxon>
        <taxon>Salmoniformes</taxon>
        <taxon>Salmonidae</taxon>
        <taxon>Salmoninae</taxon>
        <taxon>Hucho</taxon>
    </lineage>
</organism>
<feature type="region of interest" description="Disordered" evidence="1">
    <location>
        <begin position="113"/>
        <end position="133"/>
    </location>
</feature>
<name>A0A4W5MS83_9TELE</name>
<evidence type="ECO:0000256" key="1">
    <source>
        <dbReference type="SAM" id="MobiDB-lite"/>
    </source>
</evidence>
<reference evidence="3" key="1">
    <citation type="submission" date="2018-06" db="EMBL/GenBank/DDBJ databases">
        <title>Genome assembly of Danube salmon.</title>
        <authorList>
            <person name="Macqueen D.J."/>
            <person name="Gundappa M.K."/>
        </authorList>
    </citation>
    <scope>NUCLEOTIDE SEQUENCE [LARGE SCALE GENOMIC DNA]</scope>
</reference>